<gene>
    <name evidence="3" type="ORF">OZSIB_2621</name>
</gene>
<dbReference type="InterPro" id="IPR025420">
    <property type="entry name" value="DUF4143"/>
</dbReference>
<feature type="domain" description="AAA" evidence="1">
    <location>
        <begin position="1"/>
        <end position="64"/>
    </location>
</feature>
<dbReference type="AlphaFoldDB" id="A0A367Z7Q2"/>
<evidence type="ECO:0000313" key="4">
    <source>
        <dbReference type="Proteomes" id="UP000252355"/>
    </source>
</evidence>
<sequence>MIIDEVQQAPDLLSFIQAQVDHDDEPGRFILTGSQNFLLMEQVSQTLAGRCGILHLLPFSRAELERQARPNPVSPDTLFFNPVTRLSCWKTIFTGFYPRIHERGIPPEVWLADYLRTFVERDLRRMVNIGDPETFERFLRLCAGRTGQLLNFSALASDAGVAVDTARRWISILKTSFLVFLLPAYHRNFNKRLIKSPKLYFHDTGLAAHLLGIRTEDQLFCHPARGALFENYILAEIGKAFLHHRREPPMFFWRDQTGHEIDLLIEDSHALYPIEVKSGATFAPEMLANLTWWNRLSGTPPTHSSLVIGGEQRFEYASVSIRPWFSV</sequence>
<dbReference type="Pfam" id="PF13635">
    <property type="entry name" value="DUF4143"/>
    <property type="match status" value="1"/>
</dbReference>
<accession>A0A367Z7Q2</accession>
<dbReference type="Pfam" id="PF13173">
    <property type="entry name" value="AAA_14"/>
    <property type="match status" value="1"/>
</dbReference>
<dbReference type="PANTHER" id="PTHR43566">
    <property type="entry name" value="CONSERVED PROTEIN"/>
    <property type="match status" value="1"/>
</dbReference>
<organism evidence="3 4">
    <name type="scientific">Candidatus Ozemobacter sibiricus</name>
    <dbReference type="NCBI Taxonomy" id="2268124"/>
    <lineage>
        <taxon>Bacteria</taxon>
        <taxon>Candidatus Ozemobacteria</taxon>
        <taxon>Candidatus Ozemobacterales</taxon>
        <taxon>Candidatus Ozemobacteraceae</taxon>
        <taxon>Candidatus Ozemobacter</taxon>
    </lineage>
</organism>
<name>A0A367Z7Q2_9BACT</name>
<proteinExistence type="predicted"/>
<dbReference type="InterPro" id="IPR041682">
    <property type="entry name" value="AAA_14"/>
</dbReference>
<evidence type="ECO:0000259" key="1">
    <source>
        <dbReference type="Pfam" id="PF13173"/>
    </source>
</evidence>
<dbReference type="EMBL" id="QOQW01000052">
    <property type="protein sequence ID" value="RCK73281.1"/>
    <property type="molecule type" value="Genomic_DNA"/>
</dbReference>
<protein>
    <submittedName>
        <fullName evidence="3">ATPase</fullName>
    </submittedName>
</protein>
<dbReference type="PANTHER" id="PTHR43566:SF2">
    <property type="entry name" value="DUF4143 DOMAIN-CONTAINING PROTEIN"/>
    <property type="match status" value="1"/>
</dbReference>
<evidence type="ECO:0000313" key="3">
    <source>
        <dbReference type="EMBL" id="RCK73281.1"/>
    </source>
</evidence>
<comment type="caution">
    <text evidence="3">The sequence shown here is derived from an EMBL/GenBank/DDBJ whole genome shotgun (WGS) entry which is preliminary data.</text>
</comment>
<feature type="domain" description="DUF4143" evidence="2">
    <location>
        <begin position="120"/>
        <end position="279"/>
    </location>
</feature>
<dbReference type="InterPro" id="IPR027417">
    <property type="entry name" value="P-loop_NTPase"/>
</dbReference>
<reference evidence="3 4" key="1">
    <citation type="submission" date="2018-05" db="EMBL/GenBank/DDBJ databases">
        <title>A metagenomic window into the 2 km-deep terrestrial subsurface aquifer revealed taxonomically and functionally diverse microbial community comprising novel uncultured bacterial lineages.</title>
        <authorList>
            <person name="Kadnikov V.V."/>
            <person name="Mardanov A.V."/>
            <person name="Beletsky A.V."/>
            <person name="Banks D."/>
            <person name="Pimenov N.V."/>
            <person name="Frank Y.A."/>
            <person name="Karnachuk O.V."/>
            <person name="Ravin N.V."/>
        </authorList>
    </citation>
    <scope>NUCLEOTIDE SEQUENCE [LARGE SCALE GENOMIC DNA]</scope>
    <source>
        <strain evidence="3">BY5</strain>
    </source>
</reference>
<evidence type="ECO:0000259" key="2">
    <source>
        <dbReference type="Pfam" id="PF13635"/>
    </source>
</evidence>
<dbReference type="SUPFAM" id="SSF52540">
    <property type="entry name" value="P-loop containing nucleoside triphosphate hydrolases"/>
    <property type="match status" value="1"/>
</dbReference>
<dbReference type="Proteomes" id="UP000252355">
    <property type="component" value="Unassembled WGS sequence"/>
</dbReference>